<keyword evidence="5" id="KW-1185">Reference proteome</keyword>
<dbReference type="PROSITE" id="PS51450">
    <property type="entry name" value="LRR"/>
    <property type="match status" value="2"/>
</dbReference>
<dbReference type="Gene3D" id="3.80.10.10">
    <property type="entry name" value="Ribonuclease Inhibitor"/>
    <property type="match status" value="2"/>
</dbReference>
<dbReference type="InterPro" id="IPR003591">
    <property type="entry name" value="Leu-rich_rpt_typical-subtyp"/>
</dbReference>
<reference evidence="4" key="2">
    <citation type="submission" date="2025-09" db="UniProtKB">
        <authorList>
            <consortium name="Ensembl"/>
        </authorList>
    </citation>
    <scope>IDENTIFICATION</scope>
</reference>
<proteinExistence type="predicted"/>
<dbReference type="PANTHER" id="PTHR48051">
    <property type="match status" value="1"/>
</dbReference>
<accession>A0A3Q3QB74</accession>
<feature type="domain" description="Disease resistance R13L4/SHOC-2-like LRR" evidence="3">
    <location>
        <begin position="21"/>
        <end position="140"/>
    </location>
</feature>
<dbReference type="SUPFAM" id="SSF52058">
    <property type="entry name" value="L domain-like"/>
    <property type="match status" value="1"/>
</dbReference>
<keyword evidence="2" id="KW-0677">Repeat</keyword>
<dbReference type="AlphaFoldDB" id="A0A3Q3QB74"/>
<evidence type="ECO:0000256" key="2">
    <source>
        <dbReference type="ARBA" id="ARBA00022737"/>
    </source>
</evidence>
<sequence length="298" mass="34168">MYRAVPALGDLSSLRAHGDPVLDLSNFKFKRVPSCVCRLLHLEKLYVCENRLRTLPDSISELQGLRTLALDFNKIEDVPVAVCQLTNLTRLYLGNNRLMTLPPELRNLRSLRSLWMENNYFQRFPRELYDLPRLKSLQMGNNQLKTLPSDLQRMGTLRGLWLYGNRFDTFPKVLLCMKGLEILDLDRNKISEFPSLKRLQALRLFSYDHNPVKAPPKVGEEVLVVGEGAAEFLAVREARKERQQKAAEKEAEELTVAAEENRLSSLSCESGEVQPEHQQKVKITKKLQIAGNQTTHKK</sequence>
<dbReference type="STRING" id="43700.ENSMALP00000008541"/>
<dbReference type="SMART" id="SM00364">
    <property type="entry name" value="LRR_BAC"/>
    <property type="match status" value="5"/>
</dbReference>
<protein>
    <recommendedName>
        <fullName evidence="3">Disease resistance R13L4/SHOC-2-like LRR domain-containing protein</fullName>
    </recommendedName>
</protein>
<dbReference type="Ensembl" id="ENSMALT00000008720.1">
    <property type="protein sequence ID" value="ENSMALP00000008541.1"/>
    <property type="gene ID" value="ENSMALG00000006081.1"/>
</dbReference>
<name>A0A3Q3QB74_MONAL</name>
<reference evidence="4" key="1">
    <citation type="submission" date="2025-08" db="UniProtKB">
        <authorList>
            <consortium name="Ensembl"/>
        </authorList>
    </citation>
    <scope>IDENTIFICATION</scope>
</reference>
<dbReference type="InterPro" id="IPR050216">
    <property type="entry name" value="LRR_domain-containing"/>
</dbReference>
<dbReference type="InterPro" id="IPR001611">
    <property type="entry name" value="Leu-rich_rpt"/>
</dbReference>
<evidence type="ECO:0000259" key="3">
    <source>
        <dbReference type="Pfam" id="PF23598"/>
    </source>
</evidence>
<evidence type="ECO:0000313" key="5">
    <source>
        <dbReference type="Proteomes" id="UP000261600"/>
    </source>
</evidence>
<dbReference type="Proteomes" id="UP000261600">
    <property type="component" value="Unplaced"/>
</dbReference>
<dbReference type="InterPro" id="IPR055414">
    <property type="entry name" value="LRR_R13L4/SHOC2-like"/>
</dbReference>
<dbReference type="SMART" id="SM00369">
    <property type="entry name" value="LRR_TYP"/>
    <property type="match status" value="5"/>
</dbReference>
<evidence type="ECO:0000313" key="4">
    <source>
        <dbReference type="Ensembl" id="ENSMALP00000008541.1"/>
    </source>
</evidence>
<keyword evidence="1" id="KW-0433">Leucine-rich repeat</keyword>
<evidence type="ECO:0000256" key="1">
    <source>
        <dbReference type="ARBA" id="ARBA00022614"/>
    </source>
</evidence>
<dbReference type="GO" id="GO:0005737">
    <property type="term" value="C:cytoplasm"/>
    <property type="evidence" value="ECO:0007669"/>
    <property type="project" value="TreeGrafter"/>
</dbReference>
<dbReference type="PANTHER" id="PTHR48051:SF51">
    <property type="entry name" value="LEUCINE-RICH REPEAT-CONTAINING PROTEIN 10B"/>
    <property type="match status" value="1"/>
</dbReference>
<dbReference type="Pfam" id="PF23598">
    <property type="entry name" value="LRR_14"/>
    <property type="match status" value="1"/>
</dbReference>
<organism evidence="4 5">
    <name type="scientific">Monopterus albus</name>
    <name type="common">Swamp eel</name>
    <dbReference type="NCBI Taxonomy" id="43700"/>
    <lineage>
        <taxon>Eukaryota</taxon>
        <taxon>Metazoa</taxon>
        <taxon>Chordata</taxon>
        <taxon>Craniata</taxon>
        <taxon>Vertebrata</taxon>
        <taxon>Euteleostomi</taxon>
        <taxon>Actinopterygii</taxon>
        <taxon>Neopterygii</taxon>
        <taxon>Teleostei</taxon>
        <taxon>Neoteleostei</taxon>
        <taxon>Acanthomorphata</taxon>
        <taxon>Anabantaria</taxon>
        <taxon>Synbranchiformes</taxon>
        <taxon>Synbranchidae</taxon>
        <taxon>Monopterus</taxon>
    </lineage>
</organism>
<dbReference type="InterPro" id="IPR032675">
    <property type="entry name" value="LRR_dom_sf"/>
</dbReference>